<evidence type="ECO:0000256" key="1">
    <source>
        <dbReference type="SAM" id="Phobius"/>
    </source>
</evidence>
<keyword evidence="1" id="KW-0812">Transmembrane</keyword>
<dbReference type="EMBL" id="QWLB01000054">
    <property type="protein sequence ID" value="RIH91184.1"/>
    <property type="molecule type" value="Genomic_DNA"/>
</dbReference>
<name>A0A399F3B9_9DEIN</name>
<feature type="transmembrane region" description="Helical" evidence="1">
    <location>
        <begin position="104"/>
        <end position="120"/>
    </location>
</feature>
<dbReference type="RefSeq" id="WP_119358352.1">
    <property type="nucleotide sequence ID" value="NZ_BJXM01000011.1"/>
</dbReference>
<feature type="transmembrane region" description="Helical" evidence="1">
    <location>
        <begin position="65"/>
        <end position="84"/>
    </location>
</feature>
<feature type="transmembrane region" description="Helical" evidence="1">
    <location>
        <begin position="40"/>
        <end position="59"/>
    </location>
</feature>
<evidence type="ECO:0000313" key="3">
    <source>
        <dbReference type="Proteomes" id="UP000266178"/>
    </source>
</evidence>
<dbReference type="AlphaFoldDB" id="A0A399F3B9"/>
<sequence length="123" mass="13835">MLEGLVVLVGLGRLLTLVGLVVFFLLAFPLLVREPARWQLGFFKALAYTAVLTVLLEFLLRGPSWLHASYGLISALLLLCVSGLEPGGWFRRGLPHPPERVGQYFFWASFVGFLLWERFIQTG</sequence>
<reference evidence="2 3" key="1">
    <citation type="submission" date="2018-08" db="EMBL/GenBank/DDBJ databases">
        <title>Meiothermus granaticius genome AF-68 sequencing project.</title>
        <authorList>
            <person name="Da Costa M.S."/>
            <person name="Albuquerque L."/>
            <person name="Raposo P."/>
            <person name="Froufe H.J.C."/>
            <person name="Barroso C.S."/>
            <person name="Egas C."/>
        </authorList>
    </citation>
    <scope>NUCLEOTIDE SEQUENCE [LARGE SCALE GENOMIC DNA]</scope>
    <source>
        <strain evidence="2 3">AF-68</strain>
    </source>
</reference>
<accession>A0A399F3B9</accession>
<proteinExistence type="predicted"/>
<keyword evidence="1" id="KW-0472">Membrane</keyword>
<protein>
    <submittedName>
        <fullName evidence="2">Uncharacterized protein</fullName>
    </submittedName>
</protein>
<gene>
    <name evidence="2" type="ORF">Mgrana_02912</name>
</gene>
<dbReference type="Proteomes" id="UP000266178">
    <property type="component" value="Unassembled WGS sequence"/>
</dbReference>
<keyword evidence="3" id="KW-1185">Reference proteome</keyword>
<dbReference type="OrthoDB" id="26134at2"/>
<feature type="transmembrane region" description="Helical" evidence="1">
    <location>
        <begin position="6"/>
        <end position="28"/>
    </location>
</feature>
<evidence type="ECO:0000313" key="2">
    <source>
        <dbReference type="EMBL" id="RIH91184.1"/>
    </source>
</evidence>
<comment type="caution">
    <text evidence="2">The sequence shown here is derived from an EMBL/GenBank/DDBJ whole genome shotgun (WGS) entry which is preliminary data.</text>
</comment>
<organism evidence="2 3">
    <name type="scientific">Meiothermus granaticius NBRC 107808</name>
    <dbReference type="NCBI Taxonomy" id="1227551"/>
    <lineage>
        <taxon>Bacteria</taxon>
        <taxon>Thermotogati</taxon>
        <taxon>Deinococcota</taxon>
        <taxon>Deinococci</taxon>
        <taxon>Thermales</taxon>
        <taxon>Thermaceae</taxon>
        <taxon>Meiothermus</taxon>
    </lineage>
</organism>
<keyword evidence="1" id="KW-1133">Transmembrane helix</keyword>